<evidence type="ECO:0008006" key="3">
    <source>
        <dbReference type="Google" id="ProtNLM"/>
    </source>
</evidence>
<keyword evidence="2" id="KW-1185">Reference proteome</keyword>
<gene>
    <name evidence="1" type="ordered locus">BAnh1_09740</name>
</gene>
<name>M1PE11_BARAA</name>
<evidence type="ECO:0000313" key="2">
    <source>
        <dbReference type="Proteomes" id="UP000011729"/>
    </source>
</evidence>
<sequence length="372" mass="42376">MVNRLDKLPWTRFFAEQWAIKLFQLPTVEGNVYMRLRVQMLLTREPLVNNLKILTHYAGCLVEEFEKALDVLIDMGHIIRLEDGRLWSLDVESELNDCQESLIKSSEKGANAAKARWKKSKDKNDHDANEIHEQCMSNAQAMHGQCMSNANNINNNSIYNKKPKPIGLVKKELDEDFAQNTDQVLEPCSEQSEISSQPITLSPAKATAVKDTAEERKRQLEREFHETFWPSYPHKVGKPKALTSFLRARSKGELSVIMEGLNRYVMSKPPDRQWLNPTTFLNQERWADQPAQISEKSYGSSHNNRSKPMGNSVTEHLQRFASQLNFGSSSRPSRDHISPQISLRKEADYWRNSGYTSSVSASAGCTFPTGNC</sequence>
<dbReference type="EMBL" id="CP003123">
    <property type="protein sequence ID" value="AGF74846.1"/>
    <property type="molecule type" value="Genomic_DNA"/>
</dbReference>
<protein>
    <recommendedName>
        <fullName evidence="3">Phage related protein</fullName>
    </recommendedName>
</protein>
<dbReference type="STRING" id="1094489.BAnh1_09740"/>
<dbReference type="Proteomes" id="UP000011729">
    <property type="component" value="Chromosome"/>
</dbReference>
<dbReference type="KEGG" id="baus:BAnh1_09740"/>
<dbReference type="HOGENOM" id="CLU_062383_0_0_5"/>
<reference evidence="1 2" key="1">
    <citation type="journal article" date="2013" name="PLoS Genet.">
        <title>A gene transfer agent and a dynamic repertoire of secretion systems hold the keys to the explosive radiation of the emerging pathogen Bartonella.</title>
        <authorList>
            <person name="Guy L."/>
            <person name="Nystedt B."/>
            <person name="Toft C."/>
            <person name="Zaremba-Niedzwiedzka K."/>
            <person name="Berglund E.C."/>
            <person name="Granberg F."/>
            <person name="Naslund K."/>
            <person name="Eriksson A.S."/>
            <person name="Andersson S.G."/>
        </authorList>
    </citation>
    <scope>NUCLEOTIDE SEQUENCE [LARGE SCALE GENOMIC DNA]</scope>
    <source>
        <strain evidence="1 2">Aust/NH1</strain>
    </source>
</reference>
<dbReference type="RefSeq" id="WP_015398350.1">
    <property type="nucleotide sequence ID" value="NC_020300.1"/>
</dbReference>
<organism evidence="1 2">
    <name type="scientific">Bartonella australis (strain Aust/NH1)</name>
    <dbReference type="NCBI Taxonomy" id="1094489"/>
    <lineage>
        <taxon>Bacteria</taxon>
        <taxon>Pseudomonadati</taxon>
        <taxon>Pseudomonadota</taxon>
        <taxon>Alphaproteobacteria</taxon>
        <taxon>Hyphomicrobiales</taxon>
        <taxon>Bartonellaceae</taxon>
        <taxon>Bartonella</taxon>
    </lineage>
</organism>
<evidence type="ECO:0000313" key="1">
    <source>
        <dbReference type="EMBL" id="AGF74846.1"/>
    </source>
</evidence>
<dbReference type="OrthoDB" id="7925809at2"/>
<dbReference type="eggNOG" id="COG3756">
    <property type="taxonomic scope" value="Bacteria"/>
</dbReference>
<dbReference type="PATRIC" id="fig|1094489.3.peg.1191"/>
<dbReference type="AlphaFoldDB" id="M1PE11"/>
<proteinExistence type="predicted"/>
<accession>M1PE11</accession>